<dbReference type="RefSeq" id="WP_013624529.1">
    <property type="nucleotide sequence ID" value="NC_015172.1"/>
</dbReference>
<gene>
    <name evidence="2" type="ordered locus">Sgly_1354</name>
</gene>
<dbReference type="AlphaFoldDB" id="F0SVV3"/>
<dbReference type="EMBL" id="CP002547">
    <property type="protein sequence ID" value="ADY55659.1"/>
    <property type="molecule type" value="Genomic_DNA"/>
</dbReference>
<dbReference type="STRING" id="645991.Sgly_1354"/>
<dbReference type="Proteomes" id="UP000007488">
    <property type="component" value="Chromosome"/>
</dbReference>
<proteinExistence type="predicted"/>
<evidence type="ECO:0000313" key="3">
    <source>
        <dbReference type="Proteomes" id="UP000007488"/>
    </source>
</evidence>
<evidence type="ECO:0000256" key="1">
    <source>
        <dbReference type="SAM" id="MobiDB-lite"/>
    </source>
</evidence>
<feature type="region of interest" description="Disordered" evidence="1">
    <location>
        <begin position="1"/>
        <end position="21"/>
    </location>
</feature>
<dbReference type="HOGENOM" id="CLU_1026473_0_0_9"/>
<dbReference type="KEGG" id="sgy:Sgly_1354"/>
<evidence type="ECO:0000313" key="2">
    <source>
        <dbReference type="EMBL" id="ADY55659.1"/>
    </source>
</evidence>
<accession>F0SVV3</accession>
<sequence length="271" mass="29922">MISKKKPGSGGPKSTGPSCRAQGIRYEGETAYYRLLVQYPEEQDFLRLACTFSDEDGQILAHVSDSFENLAAIEAELPFPIPENGEPVNINVEIVNSQKQFLSHSDSITCKSSRDLCLVRLQARPGASGENDVYVNQAGETVLDILLAVEAEVSLLPGCKLREITGYELLLTHERLDYAIRYCTPAKRHKVTAADRKASVSFPSVWKNQIPVGLLGGREGTFTLQFRFSAVVEITAADKGESGYRNLRWDSRQPALSEPLAAVTLGWEDDR</sequence>
<organism evidence="2 3">
    <name type="scientific">Syntrophobotulus glycolicus (strain DSM 8271 / FlGlyR)</name>
    <dbReference type="NCBI Taxonomy" id="645991"/>
    <lineage>
        <taxon>Bacteria</taxon>
        <taxon>Bacillati</taxon>
        <taxon>Bacillota</taxon>
        <taxon>Clostridia</taxon>
        <taxon>Eubacteriales</taxon>
        <taxon>Desulfitobacteriaceae</taxon>
        <taxon>Syntrophobotulus</taxon>
    </lineage>
</organism>
<keyword evidence="3" id="KW-1185">Reference proteome</keyword>
<reference evidence="3" key="2">
    <citation type="submission" date="2011-02" db="EMBL/GenBank/DDBJ databases">
        <title>The complete genome of Syntrophobotulus glycolicus DSM 8271.</title>
        <authorList>
            <person name="Lucas S."/>
            <person name="Copeland A."/>
            <person name="Lapidus A."/>
            <person name="Bruce D."/>
            <person name="Goodwin L."/>
            <person name="Pitluck S."/>
            <person name="Kyrpides N."/>
            <person name="Mavromatis K."/>
            <person name="Pagani I."/>
            <person name="Ivanova N."/>
            <person name="Mikhailova N."/>
            <person name="Chertkov O."/>
            <person name="Held B."/>
            <person name="Detter J.C."/>
            <person name="Tapia R."/>
            <person name="Han C."/>
            <person name="Land M."/>
            <person name="Hauser L."/>
            <person name="Markowitz V."/>
            <person name="Cheng J.-F."/>
            <person name="Hugenholtz P."/>
            <person name="Woyke T."/>
            <person name="Wu D."/>
            <person name="Spring S."/>
            <person name="Schroeder M."/>
            <person name="Brambilla E."/>
            <person name="Klenk H.-P."/>
            <person name="Eisen J.A."/>
        </authorList>
    </citation>
    <scope>NUCLEOTIDE SEQUENCE [LARGE SCALE GENOMIC DNA]</scope>
    <source>
        <strain evidence="3">DSM 8271 / FlGlyR</strain>
    </source>
</reference>
<name>F0SVV3_SYNGF</name>
<reference evidence="2 3" key="1">
    <citation type="journal article" date="2011" name="Stand. Genomic Sci.">
        <title>Complete genome sequence of Syntrophobotulus glycolicus type strain (FlGlyR).</title>
        <authorList>
            <person name="Han C."/>
            <person name="Mwirichia R."/>
            <person name="Chertkov O."/>
            <person name="Held B."/>
            <person name="Lapidus A."/>
            <person name="Nolan M."/>
            <person name="Lucas S."/>
            <person name="Hammon N."/>
            <person name="Deshpande S."/>
            <person name="Cheng J.F."/>
            <person name="Tapia R."/>
            <person name="Goodwin L."/>
            <person name="Pitluck S."/>
            <person name="Huntemann M."/>
            <person name="Liolios K."/>
            <person name="Ivanova N."/>
            <person name="Pagani I."/>
            <person name="Mavromatis K."/>
            <person name="Ovchinikova G."/>
            <person name="Pati A."/>
            <person name="Chen A."/>
            <person name="Palaniappan K."/>
            <person name="Land M."/>
            <person name="Hauser L."/>
            <person name="Brambilla E.M."/>
            <person name="Rohde M."/>
            <person name="Spring S."/>
            <person name="Sikorski J."/>
            <person name="Goker M."/>
            <person name="Woyke T."/>
            <person name="Bristow J."/>
            <person name="Eisen J.A."/>
            <person name="Markowitz V."/>
            <person name="Hugenholtz P."/>
            <person name="Kyrpides N.C."/>
            <person name="Klenk H.P."/>
            <person name="Detter J.C."/>
        </authorList>
    </citation>
    <scope>NUCLEOTIDE SEQUENCE [LARGE SCALE GENOMIC DNA]</scope>
    <source>
        <strain evidence="3">DSM 8271 / FlGlyR</strain>
    </source>
</reference>
<protein>
    <submittedName>
        <fullName evidence="2">Uncharacterized protein</fullName>
    </submittedName>
</protein>